<accession>A0ACC3A0P8</accession>
<reference evidence="1" key="1">
    <citation type="submission" date="2022-10" db="EMBL/GenBank/DDBJ databases">
        <title>Culturing micro-colonial fungi from biological soil crusts in the Mojave desert and describing Neophaeococcomyces mojavensis, and introducing the new genera and species Taxawa tesnikishii.</title>
        <authorList>
            <person name="Kurbessoian T."/>
            <person name="Stajich J.E."/>
        </authorList>
    </citation>
    <scope>NUCLEOTIDE SEQUENCE</scope>
    <source>
        <strain evidence="1">JES_112</strain>
    </source>
</reference>
<keyword evidence="2" id="KW-1185">Reference proteome</keyword>
<proteinExistence type="predicted"/>
<organism evidence="1 2">
    <name type="scientific">Neophaeococcomyces mojaviensis</name>
    <dbReference type="NCBI Taxonomy" id="3383035"/>
    <lineage>
        <taxon>Eukaryota</taxon>
        <taxon>Fungi</taxon>
        <taxon>Dikarya</taxon>
        <taxon>Ascomycota</taxon>
        <taxon>Pezizomycotina</taxon>
        <taxon>Eurotiomycetes</taxon>
        <taxon>Chaetothyriomycetidae</taxon>
        <taxon>Chaetothyriales</taxon>
        <taxon>Chaetothyriales incertae sedis</taxon>
        <taxon>Neophaeococcomyces</taxon>
    </lineage>
</organism>
<dbReference type="EMBL" id="JAPDRQ010000156">
    <property type="protein sequence ID" value="KAJ9653378.1"/>
    <property type="molecule type" value="Genomic_DNA"/>
</dbReference>
<evidence type="ECO:0000313" key="1">
    <source>
        <dbReference type="EMBL" id="KAJ9653378.1"/>
    </source>
</evidence>
<gene>
    <name evidence="1" type="ORF">H2198_007418</name>
</gene>
<comment type="caution">
    <text evidence="1">The sequence shown here is derived from an EMBL/GenBank/DDBJ whole genome shotgun (WGS) entry which is preliminary data.</text>
</comment>
<dbReference type="Proteomes" id="UP001172386">
    <property type="component" value="Unassembled WGS sequence"/>
</dbReference>
<name>A0ACC3A0P8_9EURO</name>
<evidence type="ECO:0000313" key="2">
    <source>
        <dbReference type="Proteomes" id="UP001172386"/>
    </source>
</evidence>
<sequence length="474" mass="53358">MLAEALEQTGIPRLIGWQETNESQDGLVRRAWTAAIYPFQLAVSPTAVKAYLTTLLFLFASFVLLSISTAAFALFYYNYIPQTDLERPIYLQYAAGAHPRAEFPLKTNALISQQPYDVSIVLHMPRTPMNMAAGNFMLDLTLHGKTDSVETSVIGMLRTEDRDASSRVQRSRRPAMLPYSSAITELASTLLHLPLHLTAFHDSDSVTLTIPMFEELQFARGKDNIPTYVELELQSQTDPTLPHEYRSTAPQLQVYNARIIFQVRFHGLRYLIYNYRILAFTAFTGLFYTTSISTLAIAWALIATFLLPPRSDDRSLVKSEREEPRIKSEQENSDPLRTASDYASGKEPKLISGGSDRDTPTTFPTLGRNAKPLEYTPQTSEAVSAASSQDQGAVDGPPEDNEHAHADDEDEESEDEWQQLQRMRERVAREARQRQMQHDSGIGTSLESENAGRRSETGLTRRRSQISSDRARKD</sequence>
<protein>
    <submittedName>
        <fullName evidence="1">Uncharacterized protein</fullName>
    </submittedName>
</protein>